<reference evidence="13 14" key="1">
    <citation type="submission" date="2016-10" db="EMBL/GenBank/DDBJ databases">
        <authorList>
            <person name="de Groot N.N."/>
        </authorList>
    </citation>
    <scope>NUCLEOTIDE SEQUENCE [LARGE SCALE GENOMIC DNA]</scope>
    <source>
        <strain evidence="13 14">DSM 21039</strain>
    </source>
</reference>
<dbReference type="InterPro" id="IPR039426">
    <property type="entry name" value="TonB-dep_rcpt-like"/>
</dbReference>
<evidence type="ECO:0000256" key="4">
    <source>
        <dbReference type="ARBA" id="ARBA00022692"/>
    </source>
</evidence>
<keyword evidence="5 9" id="KW-0798">TonB box</keyword>
<evidence type="ECO:0000256" key="5">
    <source>
        <dbReference type="ARBA" id="ARBA00023077"/>
    </source>
</evidence>
<keyword evidence="2 8" id="KW-0813">Transport</keyword>
<dbReference type="NCBIfam" id="TIGR04056">
    <property type="entry name" value="OMP_RagA_SusC"/>
    <property type="match status" value="1"/>
</dbReference>
<evidence type="ECO:0000259" key="12">
    <source>
        <dbReference type="Pfam" id="PF07715"/>
    </source>
</evidence>
<dbReference type="SUPFAM" id="SSF56935">
    <property type="entry name" value="Porins"/>
    <property type="match status" value="1"/>
</dbReference>
<feature type="domain" description="TonB-dependent receptor-like beta-barrel" evidence="11">
    <location>
        <begin position="432"/>
        <end position="991"/>
    </location>
</feature>
<comment type="subcellular location">
    <subcellularLocation>
        <location evidence="1 8">Cell outer membrane</location>
        <topology evidence="1 8">Multi-pass membrane protein</topology>
    </subcellularLocation>
</comment>
<evidence type="ECO:0000256" key="10">
    <source>
        <dbReference type="SAM" id="SignalP"/>
    </source>
</evidence>
<sequence>MKKLLYLTSLLLCSLWGLAQQRTITGTVTGKQGGMPLPGVTVQAGNRNTITNANGNFTIQAAPDEVLSFSYIGMKPVSQKAGEGSTALSIQMEENATDLNQVIVTGYQTQKKADLTGAVSVVDVKEIKDIPLGNPVKALQGRVPGVFITTSGDPNSSATVRIRGIGTLGNNDPLYVIDGIPTKRGLQELNQSDIESIQVLKDASAATIYGSRAANGVIIVTTKRAKKGYSRINVDASSSLQYYSTKLKTLNTDGRGRAYWQAAVNDHVDPNNNQIYQYDWNGDYNNPVLNKINLPEFIDAAKTMHPADTYWYDQIAQTSLLQTYNISVANGSERGNSFFSVGMYNNKGIVKATNQQKITARFNTDYSFFNGRLKIGENLSATYIKDALVPATDILFAALVQQPVVPVHTVDGGWGGPAPGMTDRQNPVRLIEDNRQNKSNFYRIFGNAYADLEIIPNLHFKSSYGIDYNGTYQRTLRKAYTSGFLSDKTNFSQTSQDYNGNWVWQNTLTYDVTLQKHHLDFLLGEEQIKYMAQNFYASRQGYALENIDYSYLNAGSTNKDNGGTGSGYTLLSYFGKVNYSYDNRYLASVTLRRDGSSRFGKENRFGMFPAVSLGWRVSEENFIKNNVAFISDLKLRYGWGKTGNQEIANNATNTLYSAIYGIDPTWDFDSGSAYDLGGTGSGQLPSGYTLIQQGNPALKWESTVQSNFGLDFGLFDNRLSGSVDYFIKKTSDILISPAYLAVIGEGGTKFVNGASMQNKGLEVLLSYSGNIAPGLALTVTGNIATYRNKITKLPAEVLTSYPGNGQDKTILGRSVNSTFGYVADGLFRSQKEVDDYSDQIGKGLGRIRYKDLNNDGVVDDKDRNYIGKGDPDFTYGLNVSLEYKHFDLTFFLQGIQGVQVYNTFKTYTDFASIWPGTNWGARTLDAWTPQHADASIPALTLVDRNNENRTSTYFLESGSYLKLRNLQVGYSFQHFFSKRLQTARVYVQGSNLFTIKSKTFTATDPENPNNAYPIPVIGTVGLNLSF</sequence>
<dbReference type="NCBIfam" id="TIGR04057">
    <property type="entry name" value="SusC_RagA_signa"/>
    <property type="match status" value="1"/>
</dbReference>
<evidence type="ECO:0000256" key="7">
    <source>
        <dbReference type="ARBA" id="ARBA00023237"/>
    </source>
</evidence>
<keyword evidence="7 8" id="KW-0998">Cell outer membrane</keyword>
<dbReference type="Gene3D" id="2.60.40.1120">
    <property type="entry name" value="Carboxypeptidase-like, regulatory domain"/>
    <property type="match status" value="1"/>
</dbReference>
<evidence type="ECO:0000256" key="9">
    <source>
        <dbReference type="RuleBase" id="RU003357"/>
    </source>
</evidence>
<feature type="domain" description="TonB-dependent receptor plug" evidence="12">
    <location>
        <begin position="112"/>
        <end position="217"/>
    </location>
</feature>
<dbReference type="InterPro" id="IPR000531">
    <property type="entry name" value="Beta-barrel_TonB"/>
</dbReference>
<dbReference type="STRING" id="573321.SAMN04488505_10655"/>
<evidence type="ECO:0000256" key="1">
    <source>
        <dbReference type="ARBA" id="ARBA00004571"/>
    </source>
</evidence>
<dbReference type="Pfam" id="PF07715">
    <property type="entry name" value="Plug"/>
    <property type="match status" value="1"/>
</dbReference>
<feature type="signal peptide" evidence="10">
    <location>
        <begin position="1"/>
        <end position="19"/>
    </location>
</feature>
<evidence type="ECO:0000256" key="6">
    <source>
        <dbReference type="ARBA" id="ARBA00023136"/>
    </source>
</evidence>
<keyword evidence="14" id="KW-1185">Reference proteome</keyword>
<dbReference type="InterPro" id="IPR023997">
    <property type="entry name" value="TonB-dep_OMP_SusC/RagA_CS"/>
</dbReference>
<dbReference type="OrthoDB" id="9768177at2"/>
<accession>A0A1H8AXH3</accession>
<gene>
    <name evidence="13" type="ORF">SAMN04488505_10655</name>
</gene>
<dbReference type="InterPro" id="IPR008969">
    <property type="entry name" value="CarboxyPept-like_regulatory"/>
</dbReference>
<keyword evidence="6 8" id="KW-0472">Membrane</keyword>
<dbReference type="GO" id="GO:0009279">
    <property type="term" value="C:cell outer membrane"/>
    <property type="evidence" value="ECO:0007669"/>
    <property type="project" value="UniProtKB-SubCell"/>
</dbReference>
<keyword evidence="4 8" id="KW-0812">Transmembrane</keyword>
<dbReference type="InterPro" id="IPR012910">
    <property type="entry name" value="Plug_dom"/>
</dbReference>
<dbReference type="AlphaFoldDB" id="A0A1H8AXH3"/>
<evidence type="ECO:0000256" key="8">
    <source>
        <dbReference type="PROSITE-ProRule" id="PRU01360"/>
    </source>
</evidence>
<evidence type="ECO:0000256" key="3">
    <source>
        <dbReference type="ARBA" id="ARBA00022452"/>
    </source>
</evidence>
<dbReference type="InterPro" id="IPR037066">
    <property type="entry name" value="Plug_dom_sf"/>
</dbReference>
<dbReference type="InterPro" id="IPR036942">
    <property type="entry name" value="Beta-barrel_TonB_sf"/>
</dbReference>
<keyword evidence="3 8" id="KW-1134">Transmembrane beta strand</keyword>
<dbReference type="Pfam" id="PF00593">
    <property type="entry name" value="TonB_dep_Rec_b-barrel"/>
    <property type="match status" value="1"/>
</dbReference>
<evidence type="ECO:0000256" key="2">
    <source>
        <dbReference type="ARBA" id="ARBA00022448"/>
    </source>
</evidence>
<organism evidence="13 14">
    <name type="scientific">Chitinophaga rupis</name>
    <dbReference type="NCBI Taxonomy" id="573321"/>
    <lineage>
        <taxon>Bacteria</taxon>
        <taxon>Pseudomonadati</taxon>
        <taxon>Bacteroidota</taxon>
        <taxon>Chitinophagia</taxon>
        <taxon>Chitinophagales</taxon>
        <taxon>Chitinophagaceae</taxon>
        <taxon>Chitinophaga</taxon>
    </lineage>
</organism>
<dbReference type="Proteomes" id="UP000198984">
    <property type="component" value="Unassembled WGS sequence"/>
</dbReference>
<dbReference type="EMBL" id="FOBB01000006">
    <property type="protein sequence ID" value="SEM75452.1"/>
    <property type="molecule type" value="Genomic_DNA"/>
</dbReference>
<evidence type="ECO:0000313" key="14">
    <source>
        <dbReference type="Proteomes" id="UP000198984"/>
    </source>
</evidence>
<protein>
    <submittedName>
        <fullName evidence="13">TonB-linked outer membrane protein, SusC/RagA family</fullName>
    </submittedName>
</protein>
<comment type="similarity">
    <text evidence="8 9">Belongs to the TonB-dependent receptor family.</text>
</comment>
<keyword evidence="10" id="KW-0732">Signal</keyword>
<evidence type="ECO:0000313" key="13">
    <source>
        <dbReference type="EMBL" id="SEM75452.1"/>
    </source>
</evidence>
<dbReference type="Pfam" id="PF13715">
    <property type="entry name" value="CarbopepD_reg_2"/>
    <property type="match status" value="1"/>
</dbReference>
<dbReference type="InterPro" id="IPR023996">
    <property type="entry name" value="TonB-dep_OMP_SusC/RagA"/>
</dbReference>
<proteinExistence type="inferred from homology"/>
<name>A0A1H8AXH3_9BACT</name>
<dbReference type="RefSeq" id="WP_089917292.1">
    <property type="nucleotide sequence ID" value="NZ_FOBB01000006.1"/>
</dbReference>
<dbReference type="SUPFAM" id="SSF49464">
    <property type="entry name" value="Carboxypeptidase regulatory domain-like"/>
    <property type="match status" value="1"/>
</dbReference>
<dbReference type="PROSITE" id="PS52016">
    <property type="entry name" value="TONB_DEPENDENT_REC_3"/>
    <property type="match status" value="1"/>
</dbReference>
<dbReference type="Gene3D" id="2.40.170.20">
    <property type="entry name" value="TonB-dependent receptor, beta-barrel domain"/>
    <property type="match status" value="1"/>
</dbReference>
<evidence type="ECO:0000259" key="11">
    <source>
        <dbReference type="Pfam" id="PF00593"/>
    </source>
</evidence>
<dbReference type="Gene3D" id="2.170.130.10">
    <property type="entry name" value="TonB-dependent receptor, plug domain"/>
    <property type="match status" value="1"/>
</dbReference>
<feature type="chain" id="PRO_5011582389" evidence="10">
    <location>
        <begin position="20"/>
        <end position="1026"/>
    </location>
</feature>